<organism evidence="1 2">
    <name type="scientific">Enhygromyxa salina</name>
    <dbReference type="NCBI Taxonomy" id="215803"/>
    <lineage>
        <taxon>Bacteria</taxon>
        <taxon>Pseudomonadati</taxon>
        <taxon>Myxococcota</taxon>
        <taxon>Polyangia</taxon>
        <taxon>Nannocystales</taxon>
        <taxon>Nannocystaceae</taxon>
        <taxon>Enhygromyxa</taxon>
    </lineage>
</organism>
<evidence type="ECO:0008006" key="3">
    <source>
        <dbReference type="Google" id="ProtNLM"/>
    </source>
</evidence>
<proteinExistence type="predicted"/>
<accession>A0A0C2CYI8</accession>
<name>A0A0C2CYI8_9BACT</name>
<gene>
    <name evidence="1" type="ORF">DB30_04928</name>
</gene>
<dbReference type="InterPro" id="IPR019587">
    <property type="entry name" value="Polyketide_cyclase/dehydratase"/>
</dbReference>
<evidence type="ECO:0000313" key="1">
    <source>
        <dbReference type="EMBL" id="KIG16056.1"/>
    </source>
</evidence>
<dbReference type="RefSeq" id="WP_052550317.1">
    <property type="nucleotide sequence ID" value="NZ_JMCC02000043.1"/>
</dbReference>
<protein>
    <recommendedName>
        <fullName evidence="3">Polyketide cyclase / dehydrase and lipid transport</fullName>
    </recommendedName>
</protein>
<sequence length="154" mass="17458">MLRQRVRTSIVIAAPPAQVWDALIDIDSYPRWNPVLSLRPWRGDLLRAGHRAWLSLKPFPVPVVMPVRVEVVEPGRELCWSGGPWGVLRGRHGFELRDRGAETEVIHSERFDGLLVPLLWSRMEPELERLYGGVNTALADYVEGGATATWKRGE</sequence>
<reference evidence="1 2" key="1">
    <citation type="submission" date="2014-12" db="EMBL/GenBank/DDBJ databases">
        <title>Genome assembly of Enhygromyxa salina DSM 15201.</title>
        <authorList>
            <person name="Sharma G."/>
            <person name="Subramanian S."/>
        </authorList>
    </citation>
    <scope>NUCLEOTIDE SEQUENCE [LARGE SCALE GENOMIC DNA]</scope>
    <source>
        <strain evidence="1 2">DSM 15201</strain>
    </source>
</reference>
<dbReference type="Gene3D" id="3.30.530.20">
    <property type="match status" value="1"/>
</dbReference>
<dbReference type="AlphaFoldDB" id="A0A0C2CYI8"/>
<dbReference type="Pfam" id="PF10604">
    <property type="entry name" value="Polyketide_cyc2"/>
    <property type="match status" value="1"/>
</dbReference>
<comment type="caution">
    <text evidence="1">The sequence shown here is derived from an EMBL/GenBank/DDBJ whole genome shotgun (WGS) entry which is preliminary data.</text>
</comment>
<dbReference type="EMBL" id="JMCC02000043">
    <property type="protein sequence ID" value="KIG16056.1"/>
    <property type="molecule type" value="Genomic_DNA"/>
</dbReference>
<dbReference type="CDD" id="cd07822">
    <property type="entry name" value="SRPBCC_4"/>
    <property type="match status" value="1"/>
</dbReference>
<dbReference type="SUPFAM" id="SSF55961">
    <property type="entry name" value="Bet v1-like"/>
    <property type="match status" value="1"/>
</dbReference>
<evidence type="ECO:0000313" key="2">
    <source>
        <dbReference type="Proteomes" id="UP000031599"/>
    </source>
</evidence>
<dbReference type="PANTHER" id="PTHR36166:SF1">
    <property type="entry name" value="SRPBCC DOMAIN-CONTAINING PROTEIN"/>
    <property type="match status" value="1"/>
</dbReference>
<dbReference type="InterPro" id="IPR023393">
    <property type="entry name" value="START-like_dom_sf"/>
</dbReference>
<dbReference type="PANTHER" id="PTHR36166">
    <property type="entry name" value="CHROMOSOME 9, WHOLE GENOME SHOTGUN SEQUENCE"/>
    <property type="match status" value="1"/>
</dbReference>
<dbReference type="Proteomes" id="UP000031599">
    <property type="component" value="Unassembled WGS sequence"/>
</dbReference>